<proteinExistence type="predicted"/>
<sequence length="102" mass="11699">MPIYIYKKQQFLNTIFYPIIQTGFHGSSSTFVELTSVNGSIEQSSAHFYRMLMYQSFNLLQHHIPRRLKSGICSSGREMSKPKESDSDDDARSVKERARGSC</sequence>
<dbReference type="EMBL" id="AZBU02000006">
    <property type="protein sequence ID" value="TKR73565.1"/>
    <property type="molecule type" value="Genomic_DNA"/>
</dbReference>
<protein>
    <submittedName>
        <fullName evidence="3">Uncharacterized protein</fullName>
    </submittedName>
</protein>
<evidence type="ECO:0000313" key="2">
    <source>
        <dbReference type="EMBL" id="TKR73479.1"/>
    </source>
</evidence>
<keyword evidence="4" id="KW-1185">Reference proteome</keyword>
<dbReference type="AlphaFoldDB" id="A0A4V6XW06"/>
<name>A0A4V6XW06_STECR</name>
<gene>
    <name evidence="2" type="ORF">L596_020784</name>
    <name evidence="3" type="ORF">L596_020863</name>
</gene>
<accession>A0A4V6XW06</accession>
<organism evidence="3 4">
    <name type="scientific">Steinernema carpocapsae</name>
    <name type="common">Entomopathogenic nematode</name>
    <dbReference type="NCBI Taxonomy" id="34508"/>
    <lineage>
        <taxon>Eukaryota</taxon>
        <taxon>Metazoa</taxon>
        <taxon>Ecdysozoa</taxon>
        <taxon>Nematoda</taxon>
        <taxon>Chromadorea</taxon>
        <taxon>Rhabditida</taxon>
        <taxon>Tylenchina</taxon>
        <taxon>Panagrolaimomorpha</taxon>
        <taxon>Strongyloidoidea</taxon>
        <taxon>Steinernematidae</taxon>
        <taxon>Steinernema</taxon>
    </lineage>
</organism>
<dbReference type="Proteomes" id="UP000298663">
    <property type="component" value="Unassembled WGS sequence"/>
</dbReference>
<evidence type="ECO:0000313" key="4">
    <source>
        <dbReference type="Proteomes" id="UP000298663"/>
    </source>
</evidence>
<dbReference type="EMBL" id="AZBU02000006">
    <property type="protein sequence ID" value="TKR73479.1"/>
    <property type="molecule type" value="Genomic_DNA"/>
</dbReference>
<feature type="region of interest" description="Disordered" evidence="1">
    <location>
        <begin position="71"/>
        <end position="102"/>
    </location>
</feature>
<evidence type="ECO:0000313" key="3">
    <source>
        <dbReference type="EMBL" id="TKR73565.1"/>
    </source>
</evidence>
<comment type="caution">
    <text evidence="3">The sequence shown here is derived from an EMBL/GenBank/DDBJ whole genome shotgun (WGS) entry which is preliminary data.</text>
</comment>
<reference evidence="3" key="3">
    <citation type="journal article" date="2019" name="G3 (Bethesda)">
        <title>Hybrid Assembly of the Genome of the Entomopathogenic Nematode Steinernema carpocapsae Identifies the X-Chromosome.</title>
        <authorList>
            <person name="Serra L."/>
            <person name="Macchietto M."/>
            <person name="Macias-Munoz A."/>
            <person name="McGill C.J."/>
            <person name="Rodriguez I.M."/>
            <person name="Rodriguez B."/>
            <person name="Murad R."/>
            <person name="Mortazavi A."/>
        </authorList>
    </citation>
    <scope>NUCLEOTIDE SEQUENCE</scope>
    <source>
        <strain evidence="3">ALL</strain>
    </source>
</reference>
<evidence type="ECO:0000256" key="1">
    <source>
        <dbReference type="SAM" id="MobiDB-lite"/>
    </source>
</evidence>
<feature type="compositionally biased region" description="Basic and acidic residues" evidence="1">
    <location>
        <begin position="78"/>
        <end position="102"/>
    </location>
</feature>
<reference evidence="3 4" key="2">
    <citation type="journal article" date="2015" name="Genome Biol.">
        <title>Comparative genomics of Steinernema reveals deeply conserved gene regulatory networks.</title>
        <authorList>
            <person name="Dillman A.R."/>
            <person name="Macchietto M."/>
            <person name="Porter C.F."/>
            <person name="Rogers A."/>
            <person name="Williams B."/>
            <person name="Antoshechkin I."/>
            <person name="Lee M.M."/>
            <person name="Goodwin Z."/>
            <person name="Lu X."/>
            <person name="Lewis E.E."/>
            <person name="Goodrich-Blair H."/>
            <person name="Stock S.P."/>
            <person name="Adams B.J."/>
            <person name="Sternberg P.W."/>
            <person name="Mortazavi A."/>
        </authorList>
    </citation>
    <scope>NUCLEOTIDE SEQUENCE [LARGE SCALE GENOMIC DNA]</scope>
    <source>
        <strain evidence="3 4">ALL</strain>
    </source>
</reference>
<reference evidence="3" key="1">
    <citation type="submission" date="2013-11" db="EMBL/GenBank/DDBJ databases">
        <authorList>
            <person name="Sternberg P."/>
            <person name="Dillman A."/>
            <person name="Macchietto M."/>
        </authorList>
    </citation>
    <scope>NUCLEOTIDE SEQUENCE</scope>
    <source>
        <strain evidence="3">ALL</strain>
    </source>
</reference>